<accession>A0AAW2Q0Y7</accession>
<organism evidence="1">
    <name type="scientific">Sesamum radiatum</name>
    <name type="common">Black benniseed</name>
    <dbReference type="NCBI Taxonomy" id="300843"/>
    <lineage>
        <taxon>Eukaryota</taxon>
        <taxon>Viridiplantae</taxon>
        <taxon>Streptophyta</taxon>
        <taxon>Embryophyta</taxon>
        <taxon>Tracheophyta</taxon>
        <taxon>Spermatophyta</taxon>
        <taxon>Magnoliopsida</taxon>
        <taxon>eudicotyledons</taxon>
        <taxon>Gunneridae</taxon>
        <taxon>Pentapetalae</taxon>
        <taxon>asterids</taxon>
        <taxon>lamiids</taxon>
        <taxon>Lamiales</taxon>
        <taxon>Pedaliaceae</taxon>
        <taxon>Sesamum</taxon>
    </lineage>
</organism>
<comment type="caution">
    <text evidence="1">The sequence shown here is derived from an EMBL/GenBank/DDBJ whole genome shotgun (WGS) entry which is preliminary data.</text>
</comment>
<reference evidence="1" key="1">
    <citation type="submission" date="2020-06" db="EMBL/GenBank/DDBJ databases">
        <authorList>
            <person name="Li T."/>
            <person name="Hu X."/>
            <person name="Zhang T."/>
            <person name="Song X."/>
            <person name="Zhang H."/>
            <person name="Dai N."/>
            <person name="Sheng W."/>
            <person name="Hou X."/>
            <person name="Wei L."/>
        </authorList>
    </citation>
    <scope>NUCLEOTIDE SEQUENCE</scope>
    <source>
        <strain evidence="1">G02</strain>
        <tissue evidence="1">Leaf</tissue>
    </source>
</reference>
<sequence>MQEKPFARAYHSNVEPAWTELKIIFGDPLNEPANDSNEEIYEDEANSADETIVLISSDSEDSCIM</sequence>
<reference evidence="1" key="2">
    <citation type="journal article" date="2024" name="Plant">
        <title>Genomic evolution and insights into agronomic trait innovations of Sesamum species.</title>
        <authorList>
            <person name="Miao H."/>
            <person name="Wang L."/>
            <person name="Qu L."/>
            <person name="Liu H."/>
            <person name="Sun Y."/>
            <person name="Le M."/>
            <person name="Wang Q."/>
            <person name="Wei S."/>
            <person name="Zheng Y."/>
            <person name="Lin W."/>
            <person name="Duan Y."/>
            <person name="Cao H."/>
            <person name="Xiong S."/>
            <person name="Wang X."/>
            <person name="Wei L."/>
            <person name="Li C."/>
            <person name="Ma Q."/>
            <person name="Ju M."/>
            <person name="Zhao R."/>
            <person name="Li G."/>
            <person name="Mu C."/>
            <person name="Tian Q."/>
            <person name="Mei H."/>
            <person name="Zhang T."/>
            <person name="Gao T."/>
            <person name="Zhang H."/>
        </authorList>
    </citation>
    <scope>NUCLEOTIDE SEQUENCE</scope>
    <source>
        <strain evidence="1">G02</strain>
    </source>
</reference>
<proteinExistence type="predicted"/>
<evidence type="ECO:0000313" key="1">
    <source>
        <dbReference type="EMBL" id="KAL0361260.1"/>
    </source>
</evidence>
<protein>
    <submittedName>
        <fullName evidence="1">Uncharacterized protein</fullName>
    </submittedName>
</protein>
<dbReference type="EMBL" id="JACGWJ010000016">
    <property type="protein sequence ID" value="KAL0361260.1"/>
    <property type="molecule type" value="Genomic_DNA"/>
</dbReference>
<name>A0AAW2Q0Y7_SESRA</name>
<gene>
    <name evidence="1" type="ORF">Sradi_3810500</name>
</gene>
<dbReference type="AlphaFoldDB" id="A0AAW2Q0Y7"/>